<accession>A0ABQ6GVB4</accession>
<dbReference type="RefSeq" id="WP_284244468.1">
    <property type="nucleotide sequence ID" value="NZ_BSST01000001.1"/>
</dbReference>
<comment type="caution">
    <text evidence="1">The sequence shown here is derived from an EMBL/GenBank/DDBJ whole genome shotgun (WGS) entry which is preliminary data.</text>
</comment>
<dbReference type="EMBL" id="BSST01000001">
    <property type="protein sequence ID" value="GLX78586.1"/>
    <property type="molecule type" value="Genomic_DNA"/>
</dbReference>
<sequence length="172" mass="19434">MTTICIDLLPENALSIKYAHQGAHTDCYYIDIPKKVTLTQYIEAFYTTPVFKIEHIILSIFAKKHVSNNDISALANGNSNQFSIWTVEDKSNNQILLCEFTKSTRSWLMTASLEHLNQPVTRLYFGSVVVPRTVSSSGKSTFGILFHVFSGFHKLYSRALLKSAFNALVKHK</sequence>
<evidence type="ECO:0000313" key="1">
    <source>
        <dbReference type="EMBL" id="GLX78586.1"/>
    </source>
</evidence>
<proteinExistence type="predicted"/>
<dbReference type="Proteomes" id="UP001157186">
    <property type="component" value="Unassembled WGS sequence"/>
</dbReference>
<organism evidence="1 2">
    <name type="scientific">Thalassotalea insulae</name>
    <dbReference type="NCBI Taxonomy" id="2056778"/>
    <lineage>
        <taxon>Bacteria</taxon>
        <taxon>Pseudomonadati</taxon>
        <taxon>Pseudomonadota</taxon>
        <taxon>Gammaproteobacteria</taxon>
        <taxon>Alteromonadales</taxon>
        <taxon>Colwelliaceae</taxon>
        <taxon>Thalassotalea</taxon>
    </lineage>
</organism>
<gene>
    <name evidence="1" type="ORF">tinsulaeT_19260</name>
</gene>
<evidence type="ECO:0000313" key="2">
    <source>
        <dbReference type="Proteomes" id="UP001157186"/>
    </source>
</evidence>
<reference evidence="1 2" key="1">
    <citation type="submission" date="2023-03" db="EMBL/GenBank/DDBJ databases">
        <title>Draft genome sequence of Thalassotalea insulae KCTC 62186T.</title>
        <authorList>
            <person name="Sawabe T."/>
        </authorList>
    </citation>
    <scope>NUCLEOTIDE SEQUENCE [LARGE SCALE GENOMIC DNA]</scope>
    <source>
        <strain evidence="1 2">KCTC 62186</strain>
    </source>
</reference>
<name>A0ABQ6GVB4_9GAMM</name>
<protein>
    <recommendedName>
        <fullName evidence="3">DUF2867 domain-containing protein</fullName>
    </recommendedName>
</protein>
<evidence type="ECO:0008006" key="3">
    <source>
        <dbReference type="Google" id="ProtNLM"/>
    </source>
</evidence>
<keyword evidence="2" id="KW-1185">Reference proteome</keyword>